<dbReference type="RefSeq" id="WP_177212690.1">
    <property type="nucleotide sequence ID" value="NZ_FOSW01000003.1"/>
</dbReference>
<accession>A0A1I4CIF7</accession>
<evidence type="ECO:0000256" key="1">
    <source>
        <dbReference type="SAM" id="Phobius"/>
    </source>
</evidence>
<dbReference type="EMBL" id="FOSW01000003">
    <property type="protein sequence ID" value="SFK79866.1"/>
    <property type="molecule type" value="Genomic_DNA"/>
</dbReference>
<dbReference type="InParanoid" id="A0A1I4CIF7"/>
<keyword evidence="1" id="KW-0472">Membrane</keyword>
<reference evidence="2 3" key="1">
    <citation type="submission" date="2016-10" db="EMBL/GenBank/DDBJ databases">
        <authorList>
            <person name="de Groot N.N."/>
        </authorList>
    </citation>
    <scope>NUCLEOTIDE SEQUENCE [LARGE SCALE GENOMIC DNA]</scope>
    <source>
        <strain evidence="2 3">DSM 45317</strain>
    </source>
</reference>
<feature type="transmembrane region" description="Helical" evidence="1">
    <location>
        <begin position="15"/>
        <end position="34"/>
    </location>
</feature>
<protein>
    <submittedName>
        <fullName evidence="2">Uncharacterized protein</fullName>
    </submittedName>
</protein>
<keyword evidence="3" id="KW-1185">Reference proteome</keyword>
<sequence length="88" mass="9552">MQWSLFSLELPDMTTLRPVAVALAVLAAVLLFGLKWSGLRTFGLCAAWRPGRPACRSAERHLLPASAVRGRCRARVTPVPAARSTAPR</sequence>
<organism evidence="2 3">
    <name type="scientific">Geodermatophilus ruber</name>
    <dbReference type="NCBI Taxonomy" id="504800"/>
    <lineage>
        <taxon>Bacteria</taxon>
        <taxon>Bacillati</taxon>
        <taxon>Actinomycetota</taxon>
        <taxon>Actinomycetes</taxon>
        <taxon>Geodermatophilales</taxon>
        <taxon>Geodermatophilaceae</taxon>
        <taxon>Geodermatophilus</taxon>
    </lineage>
</organism>
<name>A0A1I4CIF7_9ACTN</name>
<dbReference type="STRING" id="504800.SAMN04488085_103481"/>
<gene>
    <name evidence="2" type="ORF">SAMN04488085_103481</name>
</gene>
<keyword evidence="1" id="KW-0812">Transmembrane</keyword>
<dbReference type="Proteomes" id="UP000199152">
    <property type="component" value="Unassembled WGS sequence"/>
</dbReference>
<proteinExistence type="predicted"/>
<keyword evidence="1" id="KW-1133">Transmembrane helix</keyword>
<dbReference type="AlphaFoldDB" id="A0A1I4CIF7"/>
<evidence type="ECO:0000313" key="3">
    <source>
        <dbReference type="Proteomes" id="UP000199152"/>
    </source>
</evidence>
<evidence type="ECO:0000313" key="2">
    <source>
        <dbReference type="EMBL" id="SFK79866.1"/>
    </source>
</evidence>